<dbReference type="WBParaSite" id="RSKR_0000715350.1">
    <property type="protein sequence ID" value="RSKR_0000715350.1"/>
    <property type="gene ID" value="RSKR_0000715350"/>
</dbReference>
<evidence type="ECO:0000313" key="1">
    <source>
        <dbReference type="Proteomes" id="UP000095286"/>
    </source>
</evidence>
<protein>
    <submittedName>
        <fullName evidence="2">Clathrin light chain</fullName>
    </submittedName>
</protein>
<reference evidence="2" key="1">
    <citation type="submission" date="2016-11" db="UniProtKB">
        <authorList>
            <consortium name="WormBaseParasite"/>
        </authorList>
    </citation>
    <scope>IDENTIFICATION</scope>
    <source>
        <strain evidence="2">KR3021</strain>
    </source>
</reference>
<proteinExistence type="predicted"/>
<evidence type="ECO:0000313" key="2">
    <source>
        <dbReference type="WBParaSite" id="RSKR_0000715350.1"/>
    </source>
</evidence>
<name>A0AC35U2N2_9BILA</name>
<organism evidence="1 2">
    <name type="scientific">Rhabditophanes sp. KR3021</name>
    <dbReference type="NCBI Taxonomy" id="114890"/>
    <lineage>
        <taxon>Eukaryota</taxon>
        <taxon>Metazoa</taxon>
        <taxon>Ecdysozoa</taxon>
        <taxon>Nematoda</taxon>
        <taxon>Chromadorea</taxon>
        <taxon>Rhabditida</taxon>
        <taxon>Tylenchina</taxon>
        <taxon>Panagrolaimomorpha</taxon>
        <taxon>Strongyloidoidea</taxon>
        <taxon>Alloionematidae</taxon>
        <taxon>Rhabditophanes</taxon>
    </lineage>
</organism>
<sequence>MNNSDSGYSGTLFSDESYSANNEIINYGNNSTFNSGYVPSFNGDVSIPPISNVKTQMELSIEKWKKRHEARKQIEEQVAATHANEEAGRFKQNYQELLAHLAKCPKEKRFVNQEDLDEYPDQGSNEDKVNHSEKVDNFVQQKSLDIRSNFGQISSASIPSNNYLSTQFPISPILTTPMPIYNNAFQNESANNKILNNGLVSNFANNEVYQNGFDKSSSINSNNTGSSNNMYHFAQPSNIQNFLQPTIPTYLPAQHLSFACDYNPYYQFNNQPYFNSATSASYYSGQNNLNIDSHKFSNTNYQQ</sequence>
<dbReference type="Proteomes" id="UP000095286">
    <property type="component" value="Unplaced"/>
</dbReference>
<accession>A0AC35U2N2</accession>